<dbReference type="RefSeq" id="WP_344147091.1">
    <property type="nucleotide sequence ID" value="NZ_BAAANF010000004.1"/>
</dbReference>
<organism evidence="6 7">
    <name type="scientific">Kribbella yunnanensis</name>
    <dbReference type="NCBI Taxonomy" id="190194"/>
    <lineage>
        <taxon>Bacteria</taxon>
        <taxon>Bacillati</taxon>
        <taxon>Actinomycetota</taxon>
        <taxon>Actinomycetes</taxon>
        <taxon>Propionibacteriales</taxon>
        <taxon>Kribbellaceae</taxon>
        <taxon>Kribbella</taxon>
    </lineage>
</organism>
<keyword evidence="3" id="KW-0732">Signal</keyword>
<feature type="region of interest" description="Disordered" evidence="1">
    <location>
        <begin position="585"/>
        <end position="624"/>
    </location>
</feature>
<feature type="signal peptide" evidence="3">
    <location>
        <begin position="1"/>
        <end position="19"/>
    </location>
</feature>
<evidence type="ECO:0000256" key="3">
    <source>
        <dbReference type="SAM" id="SignalP"/>
    </source>
</evidence>
<keyword evidence="7" id="KW-1185">Reference proteome</keyword>
<keyword evidence="2" id="KW-0472">Membrane</keyword>
<evidence type="ECO:0000313" key="6">
    <source>
        <dbReference type="EMBL" id="GAA1673127.1"/>
    </source>
</evidence>
<sequence length="624" mass="66331">MRRALAVLACTLLSVVAFAAPASAEPGDRVTRFEIDYTVTADGVLHVKESIDYDFSGIDRHGIYRDLVIREPYVTDRSKDQQYDVSNIQVSSPNASAEFSTSTTKTNSDRNQVLRIKIGSSGKTIRRMEATYQLSYEVRGALRHFADHSELYWDATGSGWDAVLNQVDVGVTVPRGVQQVRCLTGPAGSTQQCETARIVGGKALYSETGVGRGEQVTIVAAIPAGAVTNDAPILVDPPGFLDRNGLSVPGLIVSALITVAAFVTRKLYAARGGRDLRYAGLPPGTLPPAGETGRTVKNTITDDQIPVAFSPPRVPVAEGGLLLDAKSDSTEIAATLIDLAVRGALRIDNSDKKRKAVLVDPDLATTPHEQRLLKGLFPSLKVGKEARLEQRDPGDSSLAMAANGTVDAIRKQVSERGWYTRMPAPSKLGDPHVGIWLVTGFFAVFGIIILIITLVRDGLPSWTGPLVAIGLPAIALLSLGITLLRKRRQGRRTAAGRAVTDQVIGFRTYLTTAEADQLKFEEGEDIFSKYLPWAIIFGIADHWQQVCKQLVAAGRLTPDPGWYVGPSYYDSGWSPNLMTGAVASTFSEPASPSTSSGDGGGSSSGFSSDSSSGGGGGGGGGGSW</sequence>
<reference evidence="7" key="1">
    <citation type="journal article" date="2019" name="Int. J. Syst. Evol. Microbiol.">
        <title>The Global Catalogue of Microorganisms (GCM) 10K type strain sequencing project: providing services to taxonomists for standard genome sequencing and annotation.</title>
        <authorList>
            <consortium name="The Broad Institute Genomics Platform"/>
            <consortium name="The Broad Institute Genome Sequencing Center for Infectious Disease"/>
            <person name="Wu L."/>
            <person name="Ma J."/>
        </authorList>
    </citation>
    <scope>NUCLEOTIDE SEQUENCE [LARGE SCALE GENOMIC DNA]</scope>
    <source>
        <strain evidence="7">JCM 14307</strain>
    </source>
</reference>
<keyword evidence="2" id="KW-0812">Transmembrane</keyword>
<dbReference type="Pfam" id="PF09972">
    <property type="entry name" value="DUF2207"/>
    <property type="match status" value="1"/>
</dbReference>
<dbReference type="Proteomes" id="UP001500280">
    <property type="component" value="Unassembled WGS sequence"/>
</dbReference>
<dbReference type="Pfam" id="PF20990">
    <property type="entry name" value="DUF2207_C"/>
    <property type="match status" value="1"/>
</dbReference>
<proteinExistence type="predicted"/>
<evidence type="ECO:0000256" key="2">
    <source>
        <dbReference type="SAM" id="Phobius"/>
    </source>
</evidence>
<evidence type="ECO:0000256" key="1">
    <source>
        <dbReference type="SAM" id="MobiDB-lite"/>
    </source>
</evidence>
<accession>A0ABP4SHQ5</accession>
<evidence type="ECO:0000259" key="5">
    <source>
        <dbReference type="Pfam" id="PF20990"/>
    </source>
</evidence>
<dbReference type="EMBL" id="BAAANF010000004">
    <property type="protein sequence ID" value="GAA1673127.1"/>
    <property type="molecule type" value="Genomic_DNA"/>
</dbReference>
<evidence type="ECO:0000313" key="7">
    <source>
        <dbReference type="Proteomes" id="UP001500280"/>
    </source>
</evidence>
<evidence type="ECO:0000259" key="4">
    <source>
        <dbReference type="Pfam" id="PF09972"/>
    </source>
</evidence>
<feature type="transmembrane region" description="Helical" evidence="2">
    <location>
        <begin position="246"/>
        <end position="264"/>
    </location>
</feature>
<feature type="compositionally biased region" description="Gly residues" evidence="1">
    <location>
        <begin position="612"/>
        <end position="624"/>
    </location>
</feature>
<feature type="chain" id="PRO_5046806215" evidence="3">
    <location>
        <begin position="20"/>
        <end position="624"/>
    </location>
</feature>
<feature type="transmembrane region" description="Helical" evidence="2">
    <location>
        <begin position="433"/>
        <end position="456"/>
    </location>
</feature>
<dbReference type="InterPro" id="IPR018702">
    <property type="entry name" value="DUF2207"/>
</dbReference>
<gene>
    <name evidence="6" type="ORF">GCM10009745_15040</name>
</gene>
<feature type="domain" description="Predicted membrane protein YciQ-like C-terminal" evidence="5">
    <location>
        <begin position="311"/>
        <end position="544"/>
    </location>
</feature>
<feature type="domain" description="DUF2207" evidence="4">
    <location>
        <begin position="29"/>
        <end position="221"/>
    </location>
</feature>
<protein>
    <submittedName>
        <fullName evidence="6">DUF2207 domain-containing protein</fullName>
    </submittedName>
</protein>
<comment type="caution">
    <text evidence="6">The sequence shown here is derived from an EMBL/GenBank/DDBJ whole genome shotgun (WGS) entry which is preliminary data.</text>
</comment>
<name>A0ABP4SHQ5_9ACTN</name>
<dbReference type="InterPro" id="IPR048389">
    <property type="entry name" value="YciQ-like_C"/>
</dbReference>
<feature type="compositionally biased region" description="Polar residues" evidence="1">
    <location>
        <begin position="585"/>
        <end position="594"/>
    </location>
</feature>
<feature type="transmembrane region" description="Helical" evidence="2">
    <location>
        <begin position="462"/>
        <end position="484"/>
    </location>
</feature>
<keyword evidence="2" id="KW-1133">Transmembrane helix</keyword>